<dbReference type="GO" id="GO:0006508">
    <property type="term" value="P:proteolysis"/>
    <property type="evidence" value="ECO:0007669"/>
    <property type="project" value="UniProtKB-KW"/>
</dbReference>
<accession>A1ZXD8</accession>
<keyword evidence="3" id="KW-0645">Protease</keyword>
<keyword evidence="1" id="KW-0812">Transmembrane</keyword>
<evidence type="ECO:0000256" key="1">
    <source>
        <dbReference type="SAM" id="Phobius"/>
    </source>
</evidence>
<dbReference type="EMBL" id="AAWS01000058">
    <property type="protein sequence ID" value="EAY24906.1"/>
    <property type="molecule type" value="Genomic_DNA"/>
</dbReference>
<feature type="transmembrane region" description="Helical" evidence="1">
    <location>
        <begin position="291"/>
        <end position="312"/>
    </location>
</feature>
<evidence type="ECO:0000313" key="4">
    <source>
        <dbReference type="Proteomes" id="UP000004095"/>
    </source>
</evidence>
<gene>
    <name evidence="3" type="ORF">M23134_04945</name>
</gene>
<feature type="transmembrane region" description="Helical" evidence="1">
    <location>
        <begin position="166"/>
        <end position="185"/>
    </location>
</feature>
<keyword evidence="1" id="KW-0472">Membrane</keyword>
<dbReference type="eggNOG" id="COG1266">
    <property type="taxonomic scope" value="Bacteria"/>
</dbReference>
<proteinExistence type="predicted"/>
<reference evidence="3 4" key="1">
    <citation type="submission" date="2007-01" db="EMBL/GenBank/DDBJ databases">
        <authorList>
            <person name="Haygood M."/>
            <person name="Podell S."/>
            <person name="Anderson C."/>
            <person name="Hopkinson B."/>
            <person name="Roe K."/>
            <person name="Barbeau K."/>
            <person name="Gaasterland T."/>
            <person name="Ferriera S."/>
            <person name="Johnson J."/>
            <person name="Kravitz S."/>
            <person name="Beeson K."/>
            <person name="Sutton G."/>
            <person name="Rogers Y.-H."/>
            <person name="Friedman R."/>
            <person name="Frazier M."/>
            <person name="Venter J.C."/>
        </authorList>
    </citation>
    <scope>NUCLEOTIDE SEQUENCE [LARGE SCALE GENOMIC DNA]</scope>
    <source>
        <strain evidence="3 4">ATCC 23134</strain>
    </source>
</reference>
<dbReference type="GO" id="GO:0004175">
    <property type="term" value="F:endopeptidase activity"/>
    <property type="evidence" value="ECO:0007669"/>
    <property type="project" value="UniProtKB-ARBA"/>
</dbReference>
<feature type="transmembrane region" description="Helical" evidence="1">
    <location>
        <begin position="88"/>
        <end position="108"/>
    </location>
</feature>
<feature type="transmembrane region" description="Helical" evidence="1">
    <location>
        <begin position="124"/>
        <end position="145"/>
    </location>
</feature>
<protein>
    <submittedName>
        <fullName evidence="3">Caax amino terminal protease family</fullName>
    </submittedName>
</protein>
<feature type="transmembrane region" description="Helical" evidence="1">
    <location>
        <begin position="20"/>
        <end position="36"/>
    </location>
</feature>
<dbReference type="Proteomes" id="UP000004095">
    <property type="component" value="Unassembled WGS sequence"/>
</dbReference>
<dbReference type="GO" id="GO:0080120">
    <property type="term" value="P:CAAX-box protein maturation"/>
    <property type="evidence" value="ECO:0007669"/>
    <property type="project" value="UniProtKB-ARBA"/>
</dbReference>
<dbReference type="RefSeq" id="WP_002703793.1">
    <property type="nucleotide sequence ID" value="NZ_AAWS01000058.1"/>
</dbReference>
<name>A1ZXD8_MICM2</name>
<feature type="transmembrane region" description="Helical" evidence="1">
    <location>
        <begin position="264"/>
        <end position="284"/>
    </location>
</feature>
<sequence length="313" mass="36748">MKTIFKYLRTHYQNHFQWKLYLYFALLMVGCFYVNYTFNFETKYINPPGRSHWLRMLSYALFYGAAYFAIAVPQALLSKTNYLRQREFWLRSLFFLGILSIMAGFWFYRDWIKAWVQDYNSRRFLFSLGSNLKSLWTIFIPLILFKRWKDKQDNSLYGLTTKGFVAKPYLLMLAFMLPLLIWASFQSGFLSAYPAFKPWKRPPVFGLTSWQMFGIFELTYSWDFINTELIFRGALIIGMARVMKEHSILPMVAVYALLHFEKPMAEAIGSIFGGYILGVIALYSRSIFGGIIIHLGVALLMDALAIGQYFMIQ</sequence>
<dbReference type="Pfam" id="PF02517">
    <property type="entry name" value="Rce1-like"/>
    <property type="match status" value="1"/>
</dbReference>
<feature type="domain" description="CAAX prenyl protease 2/Lysostaphin resistance protein A-like" evidence="2">
    <location>
        <begin position="227"/>
        <end position="297"/>
    </location>
</feature>
<evidence type="ECO:0000313" key="3">
    <source>
        <dbReference type="EMBL" id="EAY24906.1"/>
    </source>
</evidence>
<dbReference type="OrthoDB" id="5525190at2"/>
<feature type="transmembrane region" description="Helical" evidence="1">
    <location>
        <begin position="56"/>
        <end position="76"/>
    </location>
</feature>
<dbReference type="InterPro" id="IPR003675">
    <property type="entry name" value="Rce1/LyrA-like_dom"/>
</dbReference>
<evidence type="ECO:0000259" key="2">
    <source>
        <dbReference type="Pfam" id="PF02517"/>
    </source>
</evidence>
<comment type="caution">
    <text evidence="3">The sequence shown here is derived from an EMBL/GenBank/DDBJ whole genome shotgun (WGS) entry which is preliminary data.</text>
</comment>
<organism evidence="3 4">
    <name type="scientific">Microscilla marina ATCC 23134</name>
    <dbReference type="NCBI Taxonomy" id="313606"/>
    <lineage>
        <taxon>Bacteria</taxon>
        <taxon>Pseudomonadati</taxon>
        <taxon>Bacteroidota</taxon>
        <taxon>Cytophagia</taxon>
        <taxon>Cytophagales</taxon>
        <taxon>Microscillaceae</taxon>
        <taxon>Microscilla</taxon>
    </lineage>
</organism>
<keyword evidence="1" id="KW-1133">Transmembrane helix</keyword>
<keyword evidence="3" id="KW-0378">Hydrolase</keyword>
<dbReference type="PROSITE" id="PS51257">
    <property type="entry name" value="PROKAR_LIPOPROTEIN"/>
    <property type="match status" value="1"/>
</dbReference>
<keyword evidence="4" id="KW-1185">Reference proteome</keyword>
<dbReference type="AlphaFoldDB" id="A1ZXD8"/>